<feature type="signal peptide" evidence="2">
    <location>
        <begin position="1"/>
        <end position="22"/>
    </location>
</feature>
<name>A0AA35RKU7_GEOBA</name>
<sequence length="477" mass="51231">MLAAAAVLVALVGCGDIPSLNSESVAKPETPATSGPADVSPQSQLQPGAASSVSVDRIAYIGPYGDLFTVNPDGSGERRLTGVRQVRSRSSDPAGPASPSDTAAFYTVQDLDFSESYAWPTWSPDGTRLAVSRVQITPNRSLEVSVQVIDAVTGVTRTVYENDVPALVADGTPHYLYWSPNSEYLSFLATTRQGMTLFAVNPQTTEGAMALERGAPLYFSWGGNGDSLLVHSRDEVKLLQRPFEPSRALLLANAAGFRAPALSPDGRKWAYSGGDASDSYISVGESDDPAVPRRILDTGALVAFMWSPDGRTLAVADNPDPQGRIFQRIRLVNADGSNLRTLAEEPLIAFYWAPNSERLAWVGVDAEEQVFELKVNLVAEGSGQEGSREVGEASELFRFRPSGEVFTMLSFFDQYAYSHSPWSPDSSQLVMAGSEGPVAERRNGHTPSGSRIYVLDAVGDTPPNEIAQGGVAFWSWN</sequence>
<feature type="chain" id="PRO_5041279809" evidence="2">
    <location>
        <begin position="23"/>
        <end position="477"/>
    </location>
</feature>
<feature type="region of interest" description="Disordered" evidence="1">
    <location>
        <begin position="71"/>
        <end position="101"/>
    </location>
</feature>
<dbReference type="InterPro" id="IPR011042">
    <property type="entry name" value="6-blade_b-propeller_TolB-like"/>
</dbReference>
<dbReference type="Proteomes" id="UP001174909">
    <property type="component" value="Unassembled WGS sequence"/>
</dbReference>
<feature type="region of interest" description="Disordered" evidence="1">
    <location>
        <begin position="23"/>
        <end position="50"/>
    </location>
</feature>
<dbReference type="AlphaFoldDB" id="A0AA35RKU7"/>
<protein>
    <submittedName>
        <fullName evidence="3">Uncharacterized protein</fullName>
    </submittedName>
</protein>
<organism evidence="3 4">
    <name type="scientific">Geodia barretti</name>
    <name type="common">Barrett's horny sponge</name>
    <dbReference type="NCBI Taxonomy" id="519541"/>
    <lineage>
        <taxon>Eukaryota</taxon>
        <taxon>Metazoa</taxon>
        <taxon>Porifera</taxon>
        <taxon>Demospongiae</taxon>
        <taxon>Heteroscleromorpha</taxon>
        <taxon>Tetractinellida</taxon>
        <taxon>Astrophorina</taxon>
        <taxon>Geodiidae</taxon>
        <taxon>Geodia</taxon>
    </lineage>
</organism>
<feature type="compositionally biased region" description="Polar residues" evidence="1">
    <location>
        <begin position="40"/>
        <end position="50"/>
    </location>
</feature>
<comment type="caution">
    <text evidence="3">The sequence shown here is derived from an EMBL/GenBank/DDBJ whole genome shotgun (WGS) entry which is preliminary data.</text>
</comment>
<accession>A0AA35RKU7</accession>
<evidence type="ECO:0000313" key="4">
    <source>
        <dbReference type="Proteomes" id="UP001174909"/>
    </source>
</evidence>
<dbReference type="Pfam" id="PF07676">
    <property type="entry name" value="PD40"/>
    <property type="match status" value="2"/>
</dbReference>
<gene>
    <name evidence="3" type="ORF">GBAR_LOCUS8488</name>
</gene>
<evidence type="ECO:0000313" key="3">
    <source>
        <dbReference type="EMBL" id="CAI8013364.1"/>
    </source>
</evidence>
<evidence type="ECO:0000256" key="1">
    <source>
        <dbReference type="SAM" id="MobiDB-lite"/>
    </source>
</evidence>
<keyword evidence="4" id="KW-1185">Reference proteome</keyword>
<dbReference type="EMBL" id="CASHTH010001257">
    <property type="protein sequence ID" value="CAI8013364.1"/>
    <property type="molecule type" value="Genomic_DNA"/>
</dbReference>
<reference evidence="3" key="1">
    <citation type="submission" date="2023-03" db="EMBL/GenBank/DDBJ databases">
        <authorList>
            <person name="Steffen K."/>
            <person name="Cardenas P."/>
        </authorList>
    </citation>
    <scope>NUCLEOTIDE SEQUENCE</scope>
</reference>
<dbReference type="InterPro" id="IPR011659">
    <property type="entry name" value="WD40"/>
</dbReference>
<evidence type="ECO:0000256" key="2">
    <source>
        <dbReference type="SAM" id="SignalP"/>
    </source>
</evidence>
<dbReference type="SUPFAM" id="SSF82171">
    <property type="entry name" value="DPP6 N-terminal domain-like"/>
    <property type="match status" value="1"/>
</dbReference>
<proteinExistence type="predicted"/>
<dbReference type="Gene3D" id="2.120.10.30">
    <property type="entry name" value="TolB, C-terminal domain"/>
    <property type="match status" value="2"/>
</dbReference>
<keyword evidence="2" id="KW-0732">Signal</keyword>
<feature type="compositionally biased region" description="Low complexity" evidence="1">
    <location>
        <begin position="91"/>
        <end position="101"/>
    </location>
</feature>